<evidence type="ECO:0000313" key="4">
    <source>
        <dbReference type="EMBL" id="KAE8256276.1"/>
    </source>
</evidence>
<evidence type="ECO:0000256" key="1">
    <source>
        <dbReference type="PROSITE-ProRule" id="PRU00042"/>
    </source>
</evidence>
<dbReference type="GO" id="GO:0008270">
    <property type="term" value="F:zinc ion binding"/>
    <property type="evidence" value="ECO:0007669"/>
    <property type="project" value="UniProtKB-KW"/>
</dbReference>
<evidence type="ECO:0000259" key="3">
    <source>
        <dbReference type="PROSITE" id="PS50157"/>
    </source>
</evidence>
<dbReference type="Proteomes" id="UP000077671">
    <property type="component" value="Unassembled WGS sequence"/>
</dbReference>
<keyword evidence="1" id="KW-0479">Metal-binding</keyword>
<feature type="region of interest" description="Disordered" evidence="2">
    <location>
        <begin position="321"/>
        <end position="423"/>
    </location>
</feature>
<evidence type="ECO:0000313" key="5">
    <source>
        <dbReference type="Proteomes" id="UP000077671"/>
    </source>
</evidence>
<proteinExistence type="predicted"/>
<name>A0A8T8T6Q0_9BASI</name>
<reference evidence="4" key="1">
    <citation type="submission" date="2016-04" db="EMBL/GenBank/DDBJ databases">
        <authorList>
            <person name="Nguyen H.D."/>
            <person name="Kesanakurti P."/>
            <person name="Cullis J."/>
            <person name="Levesque C.A."/>
            <person name="Hambleton S."/>
        </authorList>
    </citation>
    <scope>NUCLEOTIDE SEQUENCE</scope>
    <source>
        <strain evidence="4">DAOMC 238032</strain>
    </source>
</reference>
<keyword evidence="1" id="KW-0862">Zinc</keyword>
<organism evidence="4 5">
    <name type="scientific">Tilletia caries</name>
    <name type="common">wheat bunt fungus</name>
    <dbReference type="NCBI Taxonomy" id="13290"/>
    <lineage>
        <taxon>Eukaryota</taxon>
        <taxon>Fungi</taxon>
        <taxon>Dikarya</taxon>
        <taxon>Basidiomycota</taxon>
        <taxon>Ustilaginomycotina</taxon>
        <taxon>Exobasidiomycetes</taxon>
        <taxon>Tilletiales</taxon>
        <taxon>Tilletiaceae</taxon>
        <taxon>Tilletia</taxon>
    </lineage>
</organism>
<dbReference type="Gene3D" id="3.30.160.60">
    <property type="entry name" value="Classic Zinc Finger"/>
    <property type="match status" value="1"/>
</dbReference>
<feature type="non-terminal residue" evidence="4">
    <location>
        <position position="1"/>
    </location>
</feature>
<feature type="region of interest" description="Disordered" evidence="2">
    <location>
        <begin position="545"/>
        <end position="564"/>
    </location>
</feature>
<dbReference type="PROSITE" id="PS50157">
    <property type="entry name" value="ZINC_FINGER_C2H2_2"/>
    <property type="match status" value="1"/>
</dbReference>
<feature type="domain" description="C2H2-type" evidence="3">
    <location>
        <begin position="526"/>
        <end position="553"/>
    </location>
</feature>
<dbReference type="EMBL" id="LWDD02000867">
    <property type="protein sequence ID" value="KAE8256276.1"/>
    <property type="molecule type" value="Genomic_DNA"/>
</dbReference>
<keyword evidence="1" id="KW-0863">Zinc-finger</keyword>
<evidence type="ECO:0000256" key="2">
    <source>
        <dbReference type="SAM" id="MobiDB-lite"/>
    </source>
</evidence>
<gene>
    <name evidence="4" type="ORF">A4X03_0g5438</name>
</gene>
<feature type="compositionally biased region" description="Low complexity" evidence="2">
    <location>
        <begin position="330"/>
        <end position="344"/>
    </location>
</feature>
<feature type="compositionally biased region" description="Polar residues" evidence="2">
    <location>
        <begin position="345"/>
        <end position="354"/>
    </location>
</feature>
<dbReference type="InterPro" id="IPR013087">
    <property type="entry name" value="Znf_C2H2_type"/>
</dbReference>
<comment type="caution">
    <text evidence="4">The sequence shown here is derived from an EMBL/GenBank/DDBJ whole genome shotgun (WGS) entry which is preliminary data.</text>
</comment>
<accession>A0A8T8T6Q0</accession>
<sequence>MPPRFDFDAAVARHLEPYSAIIPDLERIRREQSDHVENTLRWRIQLNCPCSDFFEPALAIHKQFLLKMAAYNLPPVTIGTTHPDRYVYGAIVIVTEARYPGWPWPRGWWWDGVTEAELRAVVTEMCTILADPRVTVQATFPPDPPPLEVWEGETYRGADGRLMANHKQVSSAPHQHGVKDRLAPIHSSKLTIPSPHLFEQQTTSEATDPTGHNEINRHLLVTGTSAPNAVPQVLFGNPDFGQADMQTDAGRFVDPAPTADHTWLVQGGQMDWDTWSNGPFFGQVGPEHIGGMPGTVMSTLSGHPLAWTNLPGAVFAPAPGNQGVLPVTPQPHSDASAPPASSSPGIRSQASPAVSSDDEEEPTNSRSLTAEEILDRTFDGMDDPSTAIPLSSDPVTPQGQRVPADFRGSPAQPASSATAVGTAPGAPWSALSGATLTTSQVLMPPPPTTTKITKNTAPSAVAATDQEKMIPCPQCKEMQPGRKALWYHVKAIHEQEVKVLCKGWSKPIGVKRQSTKKKNGEDVNAYHCPKCDKTYETSQTLQRHAKACPGTKPEPGTRDEDAPPTITLDLIDELWFDDEDEGDQPFEKPNNNQMTPWAARSGFMTLLDGEQLKDYVAAIDLPKKGTDTAEGHLCDLAASALREAAEKLNSLPTHHAQLMNAKDKSKIPVTRPMNAQPKTLANYIKIIQRLCLFCVRVLDADEDLGKAQDTEDAPSPLAKVRAALQQDTVLRGKVVRLSNDPDKTLIWEIGEHLLSVALPDDVDGSVLSFFLAAIAIKRPVNGTFISAGAYTPFLSQLLYCLRLCWFWHHARYIIRSGVNANQGPEAKSASQQISALHTSKLGPDADINSGGNAIQSLRAFGMATAKAEGGKDTIMWSADGQTVAVAGHWVKLQDVKTMMKDAITTAEQQLKTLLARAKDQSFLANFDLAKVVDKPSQDEADMWFGSMASNEDHLDLRSYSNQVLPTILSLRKDVGLDRWMAEPDWDKVQRLWDEENDFLKSLLVAVHITSGMPSRGSELLETTWRNDYGTRLRNVLAGHDGEILLDSTYSKTEYKSTRIKQNLRFLHPRLANIMAIYLSTVRQTTDRLFRRKHKASRNYLWCNVNPNVERRVARWDTTILSRELTERATRAHVGKGLNVSQFRQLIEAVAHKHFRTGRLRQAMSVLFPAESTKDNEDDNLDDLTLLGLDGYSDDVDDIADAAADHMAGLGPGRHGHGQDPFSAQSGRSDETSWIHYARQKIHRAGMDEGVISNARVASRVYQAFFGLFGATAPAPTPSIAGQTHTATMAPAVPSLPATPTPAATTPVLPMSTITPLPQTPTPVSNFNIRAHTG</sequence>
<reference evidence="4" key="2">
    <citation type="journal article" date="2019" name="IMA Fungus">
        <title>Genome sequencing and comparison of five Tilletia species to identify candidate genes for the detection of regulated species infecting wheat.</title>
        <authorList>
            <person name="Nguyen H.D.T."/>
            <person name="Sultana T."/>
            <person name="Kesanakurti P."/>
            <person name="Hambleton S."/>
        </authorList>
    </citation>
    <scope>NUCLEOTIDE SEQUENCE</scope>
    <source>
        <strain evidence="4">DAOMC 238032</strain>
    </source>
</reference>
<dbReference type="SMART" id="SM00355">
    <property type="entry name" value="ZnF_C2H2"/>
    <property type="match status" value="2"/>
</dbReference>
<protein>
    <recommendedName>
        <fullName evidence="3">C2H2-type domain-containing protein</fullName>
    </recommendedName>
</protein>